<dbReference type="GO" id="GO:0003676">
    <property type="term" value="F:nucleic acid binding"/>
    <property type="evidence" value="ECO:0007669"/>
    <property type="project" value="InterPro"/>
</dbReference>
<proteinExistence type="predicted"/>
<dbReference type="EMBL" id="JAQQAL010000010">
    <property type="protein sequence ID" value="MDC7225926.1"/>
    <property type="molecule type" value="Genomic_DNA"/>
</dbReference>
<feature type="compositionally biased region" description="Basic and acidic residues" evidence="1">
    <location>
        <begin position="1"/>
        <end position="12"/>
    </location>
</feature>
<feature type="domain" description="YprB ribonuclease H-like" evidence="2">
    <location>
        <begin position="87"/>
        <end position="253"/>
    </location>
</feature>
<organism evidence="3 4">
    <name type="scientific">Candidatus Thalassospirochaeta sargassi</name>
    <dbReference type="NCBI Taxonomy" id="3119039"/>
    <lineage>
        <taxon>Bacteria</taxon>
        <taxon>Pseudomonadati</taxon>
        <taxon>Spirochaetota</taxon>
        <taxon>Spirochaetia</taxon>
        <taxon>Spirochaetales</taxon>
        <taxon>Spirochaetaceae</taxon>
        <taxon>Candidatus Thalassospirochaeta</taxon>
    </lineage>
</organism>
<dbReference type="InterPro" id="IPR036397">
    <property type="entry name" value="RNaseH_sf"/>
</dbReference>
<comment type="caution">
    <text evidence="3">The sequence shown here is derived from an EMBL/GenBank/DDBJ whole genome shotgun (WGS) entry which is preliminary data.</text>
</comment>
<dbReference type="SUPFAM" id="SSF53098">
    <property type="entry name" value="Ribonuclease H-like"/>
    <property type="match status" value="1"/>
</dbReference>
<feature type="region of interest" description="Disordered" evidence="1">
    <location>
        <begin position="1"/>
        <end position="35"/>
    </location>
</feature>
<name>A0AAJ1IEJ8_9SPIO</name>
<dbReference type="PANTHER" id="PTHR38462">
    <property type="entry name" value="EXONUCLEASE-LIKE PROTEIN"/>
    <property type="match status" value="1"/>
</dbReference>
<dbReference type="SUPFAM" id="SSF81901">
    <property type="entry name" value="HCP-like"/>
    <property type="match status" value="1"/>
</dbReference>
<gene>
    <name evidence="3" type="ORF">PQJ61_04080</name>
</gene>
<evidence type="ECO:0000313" key="3">
    <source>
        <dbReference type="EMBL" id="MDC7225926.1"/>
    </source>
</evidence>
<dbReference type="PANTHER" id="PTHR38462:SF1">
    <property type="entry name" value="YPRB RIBONUCLEASE H-LIKE DOMAIN-CONTAINING PROTEIN"/>
    <property type="match status" value="1"/>
</dbReference>
<dbReference type="Proteomes" id="UP001221217">
    <property type="component" value="Unassembled WGS sequence"/>
</dbReference>
<sequence length="400" mass="45000">MDLKDLRGRLDAIKQQSAATPDEDSRTAKPEQSDAGEVLLENGWNKVEDMVYEKVSVIKNALPQNVSSILLNKIQSPDRKIPASDLIFYDTETTGLSAGAGNIIFLAGFGELVPGTDNFQITQIFLSDFPGEPAFLDRLKDFISPERIYVSYNGKSFDANVLNTRFSMNGIKAEFGYQLDLLYSSRRLWKNIIGSCSLGDIETRILDKHRELDVPGFMIPDLYFDFVRTGRWDTIAGVIAHHLEDIASLAELLTVHEQLFDEAAGGTPGPGNDTGAGTTDFFDQLGLASMLIEKRPEAAVEVLKQAWGAGNYRAGIELSLIFKRTDRWEQAIMIWEKLWADGRSIFAATELAKYYEHRAHKPETALEITEKMLAMERFRIAQHLPDLNKRYGRLKKRTSR</sequence>
<evidence type="ECO:0000259" key="2">
    <source>
        <dbReference type="Pfam" id="PF13482"/>
    </source>
</evidence>
<protein>
    <submittedName>
        <fullName evidence="3">Ribonuclease H-like domain-containing protein</fullName>
    </submittedName>
</protein>
<feature type="compositionally biased region" description="Basic and acidic residues" evidence="1">
    <location>
        <begin position="23"/>
        <end position="32"/>
    </location>
</feature>
<dbReference type="Gene3D" id="3.30.420.10">
    <property type="entry name" value="Ribonuclease H-like superfamily/Ribonuclease H"/>
    <property type="match status" value="1"/>
</dbReference>
<evidence type="ECO:0000256" key="1">
    <source>
        <dbReference type="SAM" id="MobiDB-lite"/>
    </source>
</evidence>
<dbReference type="Pfam" id="PF13482">
    <property type="entry name" value="RNase_H_2"/>
    <property type="match status" value="1"/>
</dbReference>
<dbReference type="InterPro" id="IPR038720">
    <property type="entry name" value="YprB_RNase_H-like_dom"/>
</dbReference>
<reference evidence="3 4" key="1">
    <citation type="submission" date="2022-12" db="EMBL/GenBank/DDBJ databases">
        <title>Metagenome assembled genome from gulf of manar.</title>
        <authorList>
            <person name="Kohli P."/>
            <person name="Pk S."/>
            <person name="Venkata Ramana C."/>
            <person name="Sasikala C."/>
        </authorList>
    </citation>
    <scope>NUCLEOTIDE SEQUENCE [LARGE SCALE GENOMIC DNA]</scope>
    <source>
        <strain evidence="3">JB008</strain>
    </source>
</reference>
<dbReference type="InterPro" id="IPR012337">
    <property type="entry name" value="RNaseH-like_sf"/>
</dbReference>
<dbReference type="AlphaFoldDB" id="A0AAJ1IEJ8"/>
<accession>A0AAJ1IEJ8</accession>
<evidence type="ECO:0000313" key="4">
    <source>
        <dbReference type="Proteomes" id="UP001221217"/>
    </source>
</evidence>